<reference evidence="1" key="1">
    <citation type="submission" date="2019-04" db="EMBL/GenBank/DDBJ databases">
        <title>Microbes associate with the intestines of laboratory mice.</title>
        <authorList>
            <person name="Navarre W."/>
            <person name="Wong E."/>
            <person name="Huang K."/>
            <person name="Tropini C."/>
            <person name="Ng K."/>
            <person name="Yu B."/>
        </authorList>
    </citation>
    <scope>NUCLEOTIDE SEQUENCE</scope>
    <source>
        <strain evidence="1">NM09_H32</strain>
    </source>
</reference>
<keyword evidence="2" id="KW-1185">Reference proteome</keyword>
<evidence type="ECO:0000313" key="2">
    <source>
        <dbReference type="Proteomes" id="UP000308836"/>
    </source>
</evidence>
<protein>
    <submittedName>
        <fullName evidence="1">HAD family phosphatase</fullName>
    </submittedName>
</protein>
<dbReference type="Proteomes" id="UP000308836">
    <property type="component" value="Unassembled WGS sequence"/>
</dbReference>
<name>A0AC61RFE0_9FIRM</name>
<evidence type="ECO:0000313" key="1">
    <source>
        <dbReference type="EMBL" id="TGY67295.1"/>
    </source>
</evidence>
<sequence length="270" mass="30927">MWPRPDQTGKRVCRRGKRVRARRFPRGNRTGSWLAGGSGRDARAEGTTRRRRCVELERMMGIDWTKYDGVLFDLDGTLVDSMHVWEQVVRAIYEASGIDSSVPEDMKRYHAMKVSEVFTYIRKRWQTAMDEDAMQKIADSILLEQYTYHIQPVPGAISFVKTCREKGKKLAVVTSSPMVLVEPVLKRLGIWDDFDGIASAEDQKLSKREPEIFTRTLDALGISAQRTLYFEDSRYALETADRLGITGIGMKTETEPYLDRAAVEDFCEVR</sequence>
<organism evidence="1 2">
    <name type="scientific">Dubosiella muris</name>
    <dbReference type="NCBI Taxonomy" id="3038133"/>
    <lineage>
        <taxon>Bacteria</taxon>
        <taxon>Bacillati</taxon>
        <taxon>Bacillota</taxon>
        <taxon>Erysipelotrichia</taxon>
        <taxon>Erysipelotrichales</taxon>
        <taxon>Erysipelotrichaceae</taxon>
        <taxon>Dubosiella</taxon>
    </lineage>
</organism>
<proteinExistence type="predicted"/>
<accession>A0AC61RFE0</accession>
<gene>
    <name evidence="1" type="ORF">E5336_00530</name>
</gene>
<comment type="caution">
    <text evidence="1">The sequence shown here is derived from an EMBL/GenBank/DDBJ whole genome shotgun (WGS) entry which is preliminary data.</text>
</comment>
<dbReference type="EMBL" id="SRYG01000001">
    <property type="protein sequence ID" value="TGY67295.1"/>
    <property type="molecule type" value="Genomic_DNA"/>
</dbReference>